<evidence type="ECO:0000313" key="1">
    <source>
        <dbReference type="EMBL" id="EDX76453.1"/>
    </source>
</evidence>
<accession>B4VNY9</accession>
<protein>
    <submittedName>
        <fullName evidence="1">Uncharacterized protein</fullName>
    </submittedName>
</protein>
<name>B4VNY9_9CYAN</name>
<dbReference type="Proteomes" id="UP000003835">
    <property type="component" value="Unassembled WGS sequence"/>
</dbReference>
<organism evidence="1 2">
    <name type="scientific">Coleofasciculus chthonoplastes PCC 7420</name>
    <dbReference type="NCBI Taxonomy" id="118168"/>
    <lineage>
        <taxon>Bacteria</taxon>
        <taxon>Bacillati</taxon>
        <taxon>Cyanobacteriota</taxon>
        <taxon>Cyanophyceae</taxon>
        <taxon>Coleofasciculales</taxon>
        <taxon>Coleofasciculaceae</taxon>
        <taxon>Coleofasciculus</taxon>
    </lineage>
</organism>
<dbReference type="HOGENOM" id="CLU_3342539_0_0_3"/>
<sequence length="37" mass="4220">MPSFSSPYRLGGQGQLPISQEFMYFTQVRIAISLQKI</sequence>
<dbReference type="AlphaFoldDB" id="B4VNY9"/>
<proteinExistence type="predicted"/>
<dbReference type="EMBL" id="DS989846">
    <property type="protein sequence ID" value="EDX76453.1"/>
    <property type="molecule type" value="Genomic_DNA"/>
</dbReference>
<reference evidence="1 2" key="1">
    <citation type="submission" date="2008-07" db="EMBL/GenBank/DDBJ databases">
        <authorList>
            <person name="Tandeau de Marsac N."/>
            <person name="Ferriera S."/>
            <person name="Johnson J."/>
            <person name="Kravitz S."/>
            <person name="Beeson K."/>
            <person name="Sutton G."/>
            <person name="Rogers Y.-H."/>
            <person name="Friedman R."/>
            <person name="Frazier M."/>
            <person name="Venter J.C."/>
        </authorList>
    </citation>
    <scope>NUCLEOTIDE SEQUENCE [LARGE SCALE GENOMIC DNA]</scope>
    <source>
        <strain evidence="1 2">PCC 7420</strain>
    </source>
</reference>
<evidence type="ECO:0000313" key="2">
    <source>
        <dbReference type="Proteomes" id="UP000003835"/>
    </source>
</evidence>
<keyword evidence="2" id="KW-1185">Reference proteome</keyword>
<gene>
    <name evidence="1" type="ORF">MC7420_4709</name>
</gene>